<dbReference type="KEGG" id="shl:Shal_2280"/>
<accession>B0TVF4</accession>
<reference evidence="2" key="1">
    <citation type="submission" date="2008-01" db="EMBL/GenBank/DDBJ databases">
        <title>Complete sequence of Shewanella halifaxensis HAW-EB4.</title>
        <authorList>
            <consortium name="US DOE Joint Genome Institute"/>
            <person name="Copeland A."/>
            <person name="Lucas S."/>
            <person name="Lapidus A."/>
            <person name="Glavina del Rio T."/>
            <person name="Dalin E."/>
            <person name="Tice H."/>
            <person name="Bruce D."/>
            <person name="Goodwin L."/>
            <person name="Pitluck S."/>
            <person name="Sims D."/>
            <person name="Brettin T."/>
            <person name="Detter J.C."/>
            <person name="Han C."/>
            <person name="Kuske C.R."/>
            <person name="Schmutz J."/>
            <person name="Larimer F."/>
            <person name="Land M."/>
            <person name="Hauser L."/>
            <person name="Kyrpides N."/>
            <person name="Kim E."/>
            <person name="Zhao J.-S."/>
            <person name="Richardson P."/>
        </authorList>
    </citation>
    <scope>NUCLEOTIDE SEQUENCE [LARGE SCALE GENOMIC DNA]</scope>
    <source>
        <strain evidence="2">HAW-EB4</strain>
    </source>
</reference>
<proteinExistence type="predicted"/>
<dbReference type="STRING" id="458817.Shal_2280"/>
<protein>
    <submittedName>
        <fullName evidence="2">Uncharacterized protein</fullName>
    </submittedName>
</protein>
<evidence type="ECO:0000313" key="3">
    <source>
        <dbReference type="Proteomes" id="UP000001317"/>
    </source>
</evidence>
<dbReference type="Proteomes" id="UP000001317">
    <property type="component" value="Chromosome"/>
</dbReference>
<dbReference type="HOGENOM" id="CLU_186943_0_0_6"/>
<dbReference type="eggNOG" id="ENOG5033J17">
    <property type="taxonomic scope" value="Bacteria"/>
</dbReference>
<evidence type="ECO:0000313" key="2">
    <source>
        <dbReference type="EMBL" id="ABZ76839.1"/>
    </source>
</evidence>
<name>B0TVF4_SHEHH</name>
<feature type="compositionally biased region" description="Low complexity" evidence="1">
    <location>
        <begin position="64"/>
        <end position="82"/>
    </location>
</feature>
<feature type="region of interest" description="Disordered" evidence="1">
    <location>
        <begin position="53"/>
        <end position="82"/>
    </location>
</feature>
<evidence type="ECO:0000256" key="1">
    <source>
        <dbReference type="SAM" id="MobiDB-lite"/>
    </source>
</evidence>
<keyword evidence="3" id="KW-1185">Reference proteome</keyword>
<gene>
    <name evidence="2" type="ordered locus">Shal_2280</name>
</gene>
<organism evidence="2 3">
    <name type="scientific">Shewanella halifaxensis (strain HAW-EB4)</name>
    <dbReference type="NCBI Taxonomy" id="458817"/>
    <lineage>
        <taxon>Bacteria</taxon>
        <taxon>Pseudomonadati</taxon>
        <taxon>Pseudomonadota</taxon>
        <taxon>Gammaproteobacteria</taxon>
        <taxon>Alteromonadales</taxon>
        <taxon>Shewanellaceae</taxon>
        <taxon>Shewanella</taxon>
    </lineage>
</organism>
<sequence>MSLTGCTKINDFPMGESHYQIKQVQILDPEAAERNDGIILNLDGTYGEAVMQSYRKSSVEPKSSKNMGSTKASSSSSGSGRN</sequence>
<dbReference type="EMBL" id="CP000931">
    <property type="protein sequence ID" value="ABZ76839.1"/>
    <property type="molecule type" value="Genomic_DNA"/>
</dbReference>
<dbReference type="AlphaFoldDB" id="B0TVF4"/>